<dbReference type="AlphaFoldDB" id="A0A9W7I1P7"/>
<dbReference type="PANTHER" id="PTHR34280:SF15">
    <property type="entry name" value="TRANSCRIPTION FACTOR"/>
    <property type="match status" value="1"/>
</dbReference>
<dbReference type="Proteomes" id="UP001165190">
    <property type="component" value="Unassembled WGS sequence"/>
</dbReference>
<feature type="region of interest" description="Disordered" evidence="1">
    <location>
        <begin position="29"/>
        <end position="70"/>
    </location>
</feature>
<dbReference type="EMBL" id="BSYR01000022">
    <property type="protein sequence ID" value="GMI87699.1"/>
    <property type="molecule type" value="Genomic_DNA"/>
</dbReference>
<dbReference type="InterPro" id="IPR038947">
    <property type="entry name" value="At3g27210-like"/>
</dbReference>
<name>A0A9W7I1P7_HIBTR</name>
<evidence type="ECO:0000256" key="1">
    <source>
        <dbReference type="SAM" id="MobiDB-lite"/>
    </source>
</evidence>
<organism evidence="2 3">
    <name type="scientific">Hibiscus trionum</name>
    <name type="common">Flower of an hour</name>
    <dbReference type="NCBI Taxonomy" id="183268"/>
    <lineage>
        <taxon>Eukaryota</taxon>
        <taxon>Viridiplantae</taxon>
        <taxon>Streptophyta</taxon>
        <taxon>Embryophyta</taxon>
        <taxon>Tracheophyta</taxon>
        <taxon>Spermatophyta</taxon>
        <taxon>Magnoliopsida</taxon>
        <taxon>eudicotyledons</taxon>
        <taxon>Gunneridae</taxon>
        <taxon>Pentapetalae</taxon>
        <taxon>rosids</taxon>
        <taxon>malvids</taxon>
        <taxon>Malvales</taxon>
        <taxon>Malvaceae</taxon>
        <taxon>Malvoideae</taxon>
        <taxon>Hibiscus</taxon>
    </lineage>
</organism>
<feature type="region of interest" description="Disordered" evidence="1">
    <location>
        <begin position="87"/>
        <end position="110"/>
    </location>
</feature>
<dbReference type="PANTHER" id="PTHR34280">
    <property type="entry name" value="OS01G0920100 PROTEIN"/>
    <property type="match status" value="1"/>
</dbReference>
<dbReference type="OrthoDB" id="1925325at2759"/>
<keyword evidence="3" id="KW-1185">Reference proteome</keyword>
<feature type="compositionally biased region" description="Basic and acidic residues" evidence="1">
    <location>
        <begin position="49"/>
        <end position="61"/>
    </location>
</feature>
<sequence>MGNCVTVYKNKDVADMDLGVRIQSPIKEKNVGRELSVAGHDSRSQNPSLEHDETSFRDMGKAGESFFDSQPWLDSDCDDFFSVNGDSVSSSGNSPNHQKSFRESSIPDQNRSLDCAENAVPADTKKLLIELFRESFDDDEANNDPSSKQRLENKPSTRSPYESTPNSAPSNGKPAQSAQRCLPSLVRNMSFGERKKRLSPAQN</sequence>
<evidence type="ECO:0000313" key="3">
    <source>
        <dbReference type="Proteomes" id="UP001165190"/>
    </source>
</evidence>
<feature type="region of interest" description="Disordered" evidence="1">
    <location>
        <begin position="137"/>
        <end position="203"/>
    </location>
</feature>
<gene>
    <name evidence="2" type="ORF">HRI_002439200</name>
</gene>
<comment type="caution">
    <text evidence="2">The sequence shown here is derived from an EMBL/GenBank/DDBJ whole genome shotgun (WGS) entry which is preliminary data.</text>
</comment>
<accession>A0A9W7I1P7</accession>
<evidence type="ECO:0000313" key="2">
    <source>
        <dbReference type="EMBL" id="GMI87699.1"/>
    </source>
</evidence>
<feature type="compositionally biased region" description="Polar residues" evidence="1">
    <location>
        <begin position="156"/>
        <end position="179"/>
    </location>
</feature>
<reference evidence="2" key="1">
    <citation type="submission" date="2023-05" db="EMBL/GenBank/DDBJ databases">
        <title>Genome and transcriptome analyses reveal genes involved in the formation of fine ridges on petal epidermal cells in Hibiscus trionum.</title>
        <authorList>
            <person name="Koshimizu S."/>
            <person name="Masuda S."/>
            <person name="Ishii T."/>
            <person name="Shirasu K."/>
            <person name="Hoshino A."/>
            <person name="Arita M."/>
        </authorList>
    </citation>
    <scope>NUCLEOTIDE SEQUENCE</scope>
    <source>
        <strain evidence="2">Hamamatsu line</strain>
    </source>
</reference>
<proteinExistence type="predicted"/>
<feature type="compositionally biased region" description="Basic residues" evidence="1">
    <location>
        <begin position="194"/>
        <end position="203"/>
    </location>
</feature>
<protein>
    <submittedName>
        <fullName evidence="2">Uncharacterized protein</fullName>
    </submittedName>
</protein>